<keyword evidence="3" id="KW-0378">Hydrolase</keyword>
<evidence type="ECO:0000313" key="5">
    <source>
        <dbReference type="EMBL" id="KAK3689783.1"/>
    </source>
</evidence>
<evidence type="ECO:0000256" key="3">
    <source>
        <dbReference type="ARBA" id="ARBA00022801"/>
    </source>
</evidence>
<dbReference type="InterPro" id="IPR017853">
    <property type="entry name" value="GH"/>
</dbReference>
<dbReference type="GO" id="GO:0005576">
    <property type="term" value="C:extracellular region"/>
    <property type="evidence" value="ECO:0007669"/>
    <property type="project" value="TreeGrafter"/>
</dbReference>
<organism evidence="5 6">
    <name type="scientific">Podospora appendiculata</name>
    <dbReference type="NCBI Taxonomy" id="314037"/>
    <lineage>
        <taxon>Eukaryota</taxon>
        <taxon>Fungi</taxon>
        <taxon>Dikarya</taxon>
        <taxon>Ascomycota</taxon>
        <taxon>Pezizomycotina</taxon>
        <taxon>Sordariomycetes</taxon>
        <taxon>Sordariomycetidae</taxon>
        <taxon>Sordariales</taxon>
        <taxon>Podosporaceae</taxon>
        <taxon>Podospora</taxon>
    </lineage>
</organism>
<feature type="compositionally biased region" description="Pro residues" evidence="4">
    <location>
        <begin position="78"/>
        <end position="90"/>
    </location>
</feature>
<reference evidence="5" key="2">
    <citation type="submission" date="2023-06" db="EMBL/GenBank/DDBJ databases">
        <authorList>
            <consortium name="Lawrence Berkeley National Laboratory"/>
            <person name="Haridas S."/>
            <person name="Hensen N."/>
            <person name="Bonometti L."/>
            <person name="Westerberg I."/>
            <person name="Brannstrom I.O."/>
            <person name="Guillou S."/>
            <person name="Cros-Aarteil S."/>
            <person name="Calhoun S."/>
            <person name="Kuo A."/>
            <person name="Mondo S."/>
            <person name="Pangilinan J."/>
            <person name="Riley R."/>
            <person name="Labutti K."/>
            <person name="Andreopoulos B."/>
            <person name="Lipzen A."/>
            <person name="Chen C."/>
            <person name="Yanf M."/>
            <person name="Daum C."/>
            <person name="Ng V."/>
            <person name="Clum A."/>
            <person name="Steindorff A."/>
            <person name="Ohm R."/>
            <person name="Martin F."/>
            <person name="Silar P."/>
            <person name="Natvig D."/>
            <person name="Lalanne C."/>
            <person name="Gautier V."/>
            <person name="Ament-Velasquez S.L."/>
            <person name="Kruys A."/>
            <person name="Hutchinson M.I."/>
            <person name="Powell A.J."/>
            <person name="Barry K."/>
            <person name="Miller A.N."/>
            <person name="Grigoriev I.V."/>
            <person name="Debuchy R."/>
            <person name="Gladieux P."/>
            <person name="Thoren M.H."/>
            <person name="Johannesson H."/>
        </authorList>
    </citation>
    <scope>NUCLEOTIDE SEQUENCE</scope>
    <source>
        <strain evidence="5">CBS 314.62</strain>
    </source>
</reference>
<evidence type="ECO:0000256" key="1">
    <source>
        <dbReference type="ARBA" id="ARBA00004196"/>
    </source>
</evidence>
<dbReference type="EMBL" id="JAULSO010000002">
    <property type="protein sequence ID" value="KAK3689783.1"/>
    <property type="molecule type" value="Genomic_DNA"/>
</dbReference>
<keyword evidence="6" id="KW-1185">Reference proteome</keyword>
<evidence type="ECO:0000256" key="2">
    <source>
        <dbReference type="ARBA" id="ARBA00008773"/>
    </source>
</evidence>
<comment type="similarity">
    <text evidence="2">Belongs to the glycosyl hydrolase 17 family.</text>
</comment>
<dbReference type="Proteomes" id="UP001270362">
    <property type="component" value="Unassembled WGS sequence"/>
</dbReference>
<dbReference type="GO" id="GO:0071555">
    <property type="term" value="P:cell wall organization"/>
    <property type="evidence" value="ECO:0007669"/>
    <property type="project" value="TreeGrafter"/>
</dbReference>
<accession>A0AAE0XC83</accession>
<feature type="region of interest" description="Disordered" evidence="4">
    <location>
        <begin position="37"/>
        <end position="90"/>
    </location>
</feature>
<comment type="subcellular location">
    <subcellularLocation>
        <location evidence="1">Cell envelope</location>
    </subcellularLocation>
</comment>
<evidence type="ECO:0000256" key="4">
    <source>
        <dbReference type="SAM" id="MobiDB-lite"/>
    </source>
</evidence>
<proteinExistence type="inferred from homology"/>
<gene>
    <name evidence="5" type="ORF">B0T22DRAFT_380447</name>
</gene>
<evidence type="ECO:0000313" key="6">
    <source>
        <dbReference type="Proteomes" id="UP001270362"/>
    </source>
</evidence>
<dbReference type="SUPFAM" id="SSF51445">
    <property type="entry name" value="(Trans)glycosidases"/>
    <property type="match status" value="1"/>
</dbReference>
<reference evidence="5" key="1">
    <citation type="journal article" date="2023" name="Mol. Phylogenet. Evol.">
        <title>Genome-scale phylogeny and comparative genomics of the fungal order Sordariales.</title>
        <authorList>
            <person name="Hensen N."/>
            <person name="Bonometti L."/>
            <person name="Westerberg I."/>
            <person name="Brannstrom I.O."/>
            <person name="Guillou S."/>
            <person name="Cros-Aarteil S."/>
            <person name="Calhoun S."/>
            <person name="Haridas S."/>
            <person name="Kuo A."/>
            <person name="Mondo S."/>
            <person name="Pangilinan J."/>
            <person name="Riley R."/>
            <person name="LaButti K."/>
            <person name="Andreopoulos B."/>
            <person name="Lipzen A."/>
            <person name="Chen C."/>
            <person name="Yan M."/>
            <person name="Daum C."/>
            <person name="Ng V."/>
            <person name="Clum A."/>
            <person name="Steindorff A."/>
            <person name="Ohm R.A."/>
            <person name="Martin F."/>
            <person name="Silar P."/>
            <person name="Natvig D.O."/>
            <person name="Lalanne C."/>
            <person name="Gautier V."/>
            <person name="Ament-Velasquez S.L."/>
            <person name="Kruys A."/>
            <person name="Hutchinson M.I."/>
            <person name="Powell A.J."/>
            <person name="Barry K."/>
            <person name="Miller A.N."/>
            <person name="Grigoriev I.V."/>
            <person name="Debuchy R."/>
            <person name="Gladieux P."/>
            <person name="Hiltunen Thoren M."/>
            <person name="Johannesson H."/>
        </authorList>
    </citation>
    <scope>NUCLEOTIDE SEQUENCE</scope>
    <source>
        <strain evidence="5">CBS 314.62</strain>
    </source>
</reference>
<dbReference type="GO" id="GO:0009986">
    <property type="term" value="C:cell surface"/>
    <property type="evidence" value="ECO:0007669"/>
    <property type="project" value="TreeGrafter"/>
</dbReference>
<protein>
    <submittedName>
        <fullName evidence="5">Cell wall glucanase</fullName>
    </submittedName>
</protein>
<name>A0AAE0XC83_9PEZI</name>
<sequence length="363" mass="38926">RRVSVVDNSADAERNIPEVVVFVDEQGNPLETTSQVLRIVPGQGGGGRKLQPQPEKEGGKMDPPSNPIPDNNNNNPSLNPPPPILPAPNTPLPLVLPQSVNSSLPGVTYSPYNADGTCRAAADIYSDFQLLTSLYSLVRIYGVDCNQVASILPAASSISARLFLGIFNLDDLDTQIVTLVSAVLTYGSWSQIDTISVGNELVNNGQATADQVIAAVSAARTSLRNAGYTGPVVTVDTFTAVIANPLLCDASDYCAMNIHAFFDPNTPAPQAGNFVLRQVANVREVLADPAQRVVVTESGWPWQGNANGLAVPGRENQLIAVQSIVDAYGVVNWGDLVLFTAFNDYWKRAEADTFYAEQFWGMH</sequence>
<dbReference type="GO" id="GO:0009277">
    <property type="term" value="C:fungal-type cell wall"/>
    <property type="evidence" value="ECO:0007669"/>
    <property type="project" value="TreeGrafter"/>
</dbReference>
<dbReference type="Gene3D" id="3.20.20.80">
    <property type="entry name" value="Glycosidases"/>
    <property type="match status" value="2"/>
</dbReference>
<dbReference type="GO" id="GO:0042973">
    <property type="term" value="F:glucan endo-1,3-beta-D-glucosidase activity"/>
    <property type="evidence" value="ECO:0007669"/>
    <property type="project" value="TreeGrafter"/>
</dbReference>
<dbReference type="InterPro" id="IPR050732">
    <property type="entry name" value="Beta-glucan_modifiers"/>
</dbReference>
<dbReference type="PANTHER" id="PTHR16631:SF14">
    <property type="entry name" value="FAMILY 17 GLUCOSIDASE SCW10-RELATED"/>
    <property type="match status" value="1"/>
</dbReference>
<dbReference type="AlphaFoldDB" id="A0AAE0XC83"/>
<dbReference type="PANTHER" id="PTHR16631">
    <property type="entry name" value="GLUCAN 1,3-BETA-GLUCOSIDASE"/>
    <property type="match status" value="1"/>
</dbReference>
<feature type="non-terminal residue" evidence="5">
    <location>
        <position position="363"/>
    </location>
</feature>
<feature type="compositionally biased region" description="Low complexity" evidence="4">
    <location>
        <begin position="68"/>
        <end position="77"/>
    </location>
</feature>
<comment type="caution">
    <text evidence="5">The sequence shown here is derived from an EMBL/GenBank/DDBJ whole genome shotgun (WGS) entry which is preliminary data.</text>
</comment>